<dbReference type="AlphaFoldDB" id="A0A8A4TH25"/>
<dbReference type="SMART" id="SM00862">
    <property type="entry name" value="Trans_reg_C"/>
    <property type="match status" value="1"/>
</dbReference>
<dbReference type="GO" id="GO:0005829">
    <property type="term" value="C:cytosol"/>
    <property type="evidence" value="ECO:0007669"/>
    <property type="project" value="TreeGrafter"/>
</dbReference>
<organism evidence="10 11">
    <name type="scientific">Sulfidibacter corallicola</name>
    <dbReference type="NCBI Taxonomy" id="2818388"/>
    <lineage>
        <taxon>Bacteria</taxon>
        <taxon>Pseudomonadati</taxon>
        <taxon>Acidobacteriota</taxon>
        <taxon>Holophagae</taxon>
        <taxon>Acanthopleuribacterales</taxon>
        <taxon>Acanthopleuribacteraceae</taxon>
        <taxon>Sulfidibacter</taxon>
    </lineage>
</organism>
<accession>A0A8A4TH25</accession>
<dbReference type="Gene3D" id="3.40.50.2300">
    <property type="match status" value="1"/>
</dbReference>
<dbReference type="GO" id="GO:0000976">
    <property type="term" value="F:transcription cis-regulatory region binding"/>
    <property type="evidence" value="ECO:0007669"/>
    <property type="project" value="TreeGrafter"/>
</dbReference>
<evidence type="ECO:0000259" key="8">
    <source>
        <dbReference type="PROSITE" id="PS50110"/>
    </source>
</evidence>
<evidence type="ECO:0000256" key="7">
    <source>
        <dbReference type="PROSITE-ProRule" id="PRU01091"/>
    </source>
</evidence>
<keyword evidence="5" id="KW-0804">Transcription</keyword>
<dbReference type="Gene3D" id="1.10.10.10">
    <property type="entry name" value="Winged helix-like DNA-binding domain superfamily/Winged helix DNA-binding domain"/>
    <property type="match status" value="1"/>
</dbReference>
<evidence type="ECO:0000256" key="4">
    <source>
        <dbReference type="ARBA" id="ARBA00023125"/>
    </source>
</evidence>
<evidence type="ECO:0000256" key="3">
    <source>
        <dbReference type="ARBA" id="ARBA00023015"/>
    </source>
</evidence>
<gene>
    <name evidence="10" type="ORF">J3U87_24815</name>
</gene>
<dbReference type="InterPro" id="IPR039420">
    <property type="entry name" value="WalR-like"/>
</dbReference>
<keyword evidence="4 7" id="KW-0238">DNA-binding</keyword>
<dbReference type="PANTHER" id="PTHR48111">
    <property type="entry name" value="REGULATOR OF RPOS"/>
    <property type="match status" value="1"/>
</dbReference>
<dbReference type="PROSITE" id="PS50110">
    <property type="entry name" value="RESPONSE_REGULATORY"/>
    <property type="match status" value="1"/>
</dbReference>
<evidence type="ECO:0000313" key="11">
    <source>
        <dbReference type="Proteomes" id="UP000663929"/>
    </source>
</evidence>
<dbReference type="SUPFAM" id="SSF46894">
    <property type="entry name" value="C-terminal effector domain of the bipartite response regulators"/>
    <property type="match status" value="1"/>
</dbReference>
<feature type="domain" description="OmpR/PhoB-type" evidence="9">
    <location>
        <begin position="134"/>
        <end position="233"/>
    </location>
</feature>
<feature type="modified residue" description="4-aspartylphosphate" evidence="6">
    <location>
        <position position="54"/>
    </location>
</feature>
<protein>
    <submittedName>
        <fullName evidence="10">Response regulator transcription factor</fullName>
    </submittedName>
</protein>
<evidence type="ECO:0000256" key="1">
    <source>
        <dbReference type="ARBA" id="ARBA00022553"/>
    </source>
</evidence>
<evidence type="ECO:0000256" key="5">
    <source>
        <dbReference type="ARBA" id="ARBA00023163"/>
    </source>
</evidence>
<keyword evidence="3" id="KW-0805">Transcription regulation</keyword>
<dbReference type="RefSeq" id="WP_237378468.1">
    <property type="nucleotide sequence ID" value="NZ_CP071793.1"/>
</dbReference>
<evidence type="ECO:0000256" key="2">
    <source>
        <dbReference type="ARBA" id="ARBA00023012"/>
    </source>
</evidence>
<evidence type="ECO:0000259" key="9">
    <source>
        <dbReference type="PROSITE" id="PS51755"/>
    </source>
</evidence>
<dbReference type="Pfam" id="PF00072">
    <property type="entry name" value="Response_reg"/>
    <property type="match status" value="1"/>
</dbReference>
<dbReference type="PROSITE" id="PS51755">
    <property type="entry name" value="OMPR_PHOB"/>
    <property type="match status" value="1"/>
</dbReference>
<sequence length="233" mass="26194">MSQVRILIAEDDEHIRGGLADMIESEGWDAETAADGTEALAKALQGGFDLVMLDVMMPGKSGYDVCRELRAQDPHTPILMLTAKGAEIDKVVGLRLGADDYLTKPFGIHELLARIQALLRRAKLAESPRDSDRAIPFRFADLEVDPSCMIGQGRELEVHFTERELHLMRCFASAPGRVWRRDELLEEVWGMAYQGTTRTLDQHIAQLRKKVEPRPSAPRFITTVHGVGYQYHE</sequence>
<dbReference type="PANTHER" id="PTHR48111:SF11">
    <property type="entry name" value="TWO-COMPONENT RESPONSE REGULATOR"/>
    <property type="match status" value="1"/>
</dbReference>
<dbReference type="CDD" id="cd17574">
    <property type="entry name" value="REC_OmpR"/>
    <property type="match status" value="1"/>
</dbReference>
<evidence type="ECO:0000256" key="6">
    <source>
        <dbReference type="PROSITE-ProRule" id="PRU00169"/>
    </source>
</evidence>
<dbReference type="SUPFAM" id="SSF52172">
    <property type="entry name" value="CheY-like"/>
    <property type="match status" value="1"/>
</dbReference>
<dbReference type="InterPro" id="IPR011006">
    <property type="entry name" value="CheY-like_superfamily"/>
</dbReference>
<dbReference type="InterPro" id="IPR016032">
    <property type="entry name" value="Sig_transdc_resp-reg_C-effctor"/>
</dbReference>
<dbReference type="Proteomes" id="UP000663929">
    <property type="component" value="Chromosome"/>
</dbReference>
<reference evidence="10" key="1">
    <citation type="submission" date="2021-03" db="EMBL/GenBank/DDBJ databases">
        <title>Acanthopleuribacteraceae sp. M133.</title>
        <authorList>
            <person name="Wang G."/>
        </authorList>
    </citation>
    <scope>NUCLEOTIDE SEQUENCE</scope>
    <source>
        <strain evidence="10">M133</strain>
    </source>
</reference>
<proteinExistence type="predicted"/>
<dbReference type="GO" id="GO:0006355">
    <property type="term" value="P:regulation of DNA-templated transcription"/>
    <property type="evidence" value="ECO:0007669"/>
    <property type="project" value="InterPro"/>
</dbReference>
<keyword evidence="1 6" id="KW-0597">Phosphoprotein</keyword>
<keyword evidence="2" id="KW-0902">Two-component regulatory system</keyword>
<name>A0A8A4TH25_SULCO</name>
<dbReference type="Pfam" id="PF00486">
    <property type="entry name" value="Trans_reg_C"/>
    <property type="match status" value="1"/>
</dbReference>
<dbReference type="FunFam" id="3.40.50.2300:FF:000001">
    <property type="entry name" value="DNA-binding response regulator PhoB"/>
    <property type="match status" value="1"/>
</dbReference>
<dbReference type="CDD" id="cd00383">
    <property type="entry name" value="trans_reg_C"/>
    <property type="match status" value="1"/>
</dbReference>
<dbReference type="InterPro" id="IPR001867">
    <property type="entry name" value="OmpR/PhoB-type_DNA-bd"/>
</dbReference>
<dbReference type="InterPro" id="IPR001789">
    <property type="entry name" value="Sig_transdc_resp-reg_receiver"/>
</dbReference>
<feature type="DNA-binding region" description="OmpR/PhoB-type" evidence="7">
    <location>
        <begin position="134"/>
        <end position="233"/>
    </location>
</feature>
<dbReference type="GO" id="GO:0032993">
    <property type="term" value="C:protein-DNA complex"/>
    <property type="evidence" value="ECO:0007669"/>
    <property type="project" value="TreeGrafter"/>
</dbReference>
<feature type="domain" description="Response regulatory" evidence="8">
    <location>
        <begin position="5"/>
        <end position="119"/>
    </location>
</feature>
<dbReference type="InterPro" id="IPR036388">
    <property type="entry name" value="WH-like_DNA-bd_sf"/>
</dbReference>
<evidence type="ECO:0000313" key="10">
    <source>
        <dbReference type="EMBL" id="QTD48817.1"/>
    </source>
</evidence>
<dbReference type="Gene3D" id="6.10.250.690">
    <property type="match status" value="1"/>
</dbReference>
<dbReference type="GO" id="GO:0000156">
    <property type="term" value="F:phosphorelay response regulator activity"/>
    <property type="evidence" value="ECO:0007669"/>
    <property type="project" value="TreeGrafter"/>
</dbReference>
<dbReference type="EMBL" id="CP071793">
    <property type="protein sequence ID" value="QTD48817.1"/>
    <property type="molecule type" value="Genomic_DNA"/>
</dbReference>
<keyword evidence="11" id="KW-1185">Reference proteome</keyword>
<dbReference type="SMART" id="SM00448">
    <property type="entry name" value="REC"/>
    <property type="match status" value="1"/>
</dbReference>
<dbReference type="KEGG" id="scor:J3U87_24815"/>